<evidence type="ECO:0000313" key="1">
    <source>
        <dbReference type="EMBL" id="MFB2894532.1"/>
    </source>
</evidence>
<protein>
    <submittedName>
        <fullName evidence="1">Uncharacterized protein</fullName>
    </submittedName>
</protein>
<gene>
    <name evidence="1" type="ORF">ACE1CI_16605</name>
</gene>
<name>A0ABV4XS44_9CYAN</name>
<dbReference type="EMBL" id="JBHFNR010000117">
    <property type="protein sequence ID" value="MFB2894532.1"/>
    <property type="molecule type" value="Genomic_DNA"/>
</dbReference>
<proteinExistence type="predicted"/>
<reference evidence="1 2" key="1">
    <citation type="submission" date="2024-09" db="EMBL/GenBank/DDBJ databases">
        <title>Floridaenema gen nov. (Aerosakkonemataceae, Aerosakkonematales ord. nov., Cyanobacteria) from benthic tropical and subtropical fresh waters, with the description of four new species.</title>
        <authorList>
            <person name="Moretto J.A."/>
            <person name="Berthold D.E."/>
            <person name="Lefler F.W."/>
            <person name="Huang I.-S."/>
            <person name="Laughinghouse H. IV."/>
        </authorList>
    </citation>
    <scope>NUCLEOTIDE SEQUENCE [LARGE SCALE GENOMIC DNA]</scope>
    <source>
        <strain evidence="1 2">BLCC-F50</strain>
    </source>
</reference>
<comment type="caution">
    <text evidence="1">The sequence shown here is derived from an EMBL/GenBank/DDBJ whole genome shotgun (WGS) entry which is preliminary data.</text>
</comment>
<accession>A0ABV4XS44</accession>
<dbReference type="RefSeq" id="WP_413264178.1">
    <property type="nucleotide sequence ID" value="NZ_JBHFNR010000117.1"/>
</dbReference>
<evidence type="ECO:0000313" key="2">
    <source>
        <dbReference type="Proteomes" id="UP001576784"/>
    </source>
</evidence>
<sequence length="67" mass="7603">MEDQPKKDQLLISLSDEEKVTQALAKAVKEALRKHKQTGNPVAAWRDGKVVWIPPEEINLTEKPLIE</sequence>
<organism evidence="1 2">
    <name type="scientific">Floridaenema flaviceps BLCC-F50</name>
    <dbReference type="NCBI Taxonomy" id="3153642"/>
    <lineage>
        <taxon>Bacteria</taxon>
        <taxon>Bacillati</taxon>
        <taxon>Cyanobacteriota</taxon>
        <taxon>Cyanophyceae</taxon>
        <taxon>Oscillatoriophycideae</taxon>
        <taxon>Aerosakkonematales</taxon>
        <taxon>Aerosakkonemataceae</taxon>
        <taxon>Floridanema</taxon>
        <taxon>Floridanema flaviceps</taxon>
    </lineage>
</organism>
<dbReference type="Proteomes" id="UP001576784">
    <property type="component" value="Unassembled WGS sequence"/>
</dbReference>
<keyword evidence="2" id="KW-1185">Reference proteome</keyword>